<gene>
    <name evidence="1" type="ORF">Pmani_019752</name>
</gene>
<dbReference type="Proteomes" id="UP001292094">
    <property type="component" value="Unassembled WGS sequence"/>
</dbReference>
<dbReference type="AlphaFoldDB" id="A0AAE1PK31"/>
<reference evidence="1" key="1">
    <citation type="submission" date="2023-11" db="EMBL/GenBank/DDBJ databases">
        <title>Genome assemblies of two species of porcelain crab, Petrolisthes cinctipes and Petrolisthes manimaculis (Anomura: Porcellanidae).</title>
        <authorList>
            <person name="Angst P."/>
        </authorList>
    </citation>
    <scope>NUCLEOTIDE SEQUENCE</scope>
    <source>
        <strain evidence="1">PB745_02</strain>
        <tissue evidence="1">Gill</tissue>
    </source>
</reference>
<evidence type="ECO:0000313" key="1">
    <source>
        <dbReference type="EMBL" id="KAK4308547.1"/>
    </source>
</evidence>
<dbReference type="EMBL" id="JAWZYT010001874">
    <property type="protein sequence ID" value="KAK4308547.1"/>
    <property type="molecule type" value="Genomic_DNA"/>
</dbReference>
<proteinExistence type="predicted"/>
<sequence length="136" mass="15426">MSKRVRGTAGAGYTVVYFTTSATKPSTITTSNPISNFHHKYHTSDIKLPQPPQLLHQVSTTTTTPSTPIFYHNYHNSYTKLPPQPPQLLHQTSTTTTTTPTPNFHQNYHTFHHNYNTFHNNLLLQPLQRAPHISPP</sequence>
<evidence type="ECO:0000313" key="2">
    <source>
        <dbReference type="Proteomes" id="UP001292094"/>
    </source>
</evidence>
<name>A0AAE1PK31_9EUCA</name>
<protein>
    <submittedName>
        <fullName evidence="1">Uncharacterized protein</fullName>
    </submittedName>
</protein>
<comment type="caution">
    <text evidence="1">The sequence shown here is derived from an EMBL/GenBank/DDBJ whole genome shotgun (WGS) entry which is preliminary data.</text>
</comment>
<organism evidence="1 2">
    <name type="scientific">Petrolisthes manimaculis</name>
    <dbReference type="NCBI Taxonomy" id="1843537"/>
    <lineage>
        <taxon>Eukaryota</taxon>
        <taxon>Metazoa</taxon>
        <taxon>Ecdysozoa</taxon>
        <taxon>Arthropoda</taxon>
        <taxon>Crustacea</taxon>
        <taxon>Multicrustacea</taxon>
        <taxon>Malacostraca</taxon>
        <taxon>Eumalacostraca</taxon>
        <taxon>Eucarida</taxon>
        <taxon>Decapoda</taxon>
        <taxon>Pleocyemata</taxon>
        <taxon>Anomura</taxon>
        <taxon>Galatheoidea</taxon>
        <taxon>Porcellanidae</taxon>
        <taxon>Petrolisthes</taxon>
    </lineage>
</organism>
<keyword evidence="2" id="KW-1185">Reference proteome</keyword>
<accession>A0AAE1PK31</accession>